<proteinExistence type="predicted"/>
<comment type="caution">
    <text evidence="2">The sequence shown here is derived from an EMBL/GenBank/DDBJ whole genome shotgun (WGS) entry which is preliminary data.</text>
</comment>
<gene>
    <name evidence="1" type="ORF">EDS130_LOCUS43169</name>
    <name evidence="2" type="ORF">XAT740_LOCUS55641</name>
</gene>
<dbReference type="Proteomes" id="UP000663852">
    <property type="component" value="Unassembled WGS sequence"/>
</dbReference>
<dbReference type="Proteomes" id="UP000663828">
    <property type="component" value="Unassembled WGS sequence"/>
</dbReference>
<sequence length="130" mass="15726">MHGRQATLPFDQQQALISLTQDVEQGKKLQNYLEKLTNEARKDIQRAQQRYKTRYDQHWQELSLKINDLVLIKTRNMRRKFDIRYEGPFRITEQLGRKTFMVQHVKKTILMKQVTMDIIVPLVERWNLNN</sequence>
<name>A0A816EVG2_ADIRI</name>
<keyword evidence="3" id="KW-1185">Reference proteome</keyword>
<accession>A0A816EVG2</accession>
<evidence type="ECO:0000313" key="2">
    <source>
        <dbReference type="EMBL" id="CAF1654473.1"/>
    </source>
</evidence>
<dbReference type="OrthoDB" id="425619at2759"/>
<dbReference type="AlphaFoldDB" id="A0A816EVG2"/>
<protein>
    <submittedName>
        <fullName evidence="2">Uncharacterized protein</fullName>
    </submittedName>
</protein>
<organism evidence="2 3">
    <name type="scientific">Adineta ricciae</name>
    <name type="common">Rotifer</name>
    <dbReference type="NCBI Taxonomy" id="249248"/>
    <lineage>
        <taxon>Eukaryota</taxon>
        <taxon>Metazoa</taxon>
        <taxon>Spiralia</taxon>
        <taxon>Gnathifera</taxon>
        <taxon>Rotifera</taxon>
        <taxon>Eurotatoria</taxon>
        <taxon>Bdelloidea</taxon>
        <taxon>Adinetida</taxon>
        <taxon>Adinetidae</taxon>
        <taxon>Adineta</taxon>
    </lineage>
</organism>
<dbReference type="EMBL" id="CAJNOR010010511">
    <property type="protein sequence ID" value="CAF1654473.1"/>
    <property type="molecule type" value="Genomic_DNA"/>
</dbReference>
<dbReference type="EMBL" id="CAJNOJ010000686">
    <property type="protein sequence ID" value="CAF1509812.1"/>
    <property type="molecule type" value="Genomic_DNA"/>
</dbReference>
<reference evidence="2" key="1">
    <citation type="submission" date="2021-02" db="EMBL/GenBank/DDBJ databases">
        <authorList>
            <person name="Nowell W R."/>
        </authorList>
    </citation>
    <scope>NUCLEOTIDE SEQUENCE</scope>
</reference>
<evidence type="ECO:0000313" key="3">
    <source>
        <dbReference type="Proteomes" id="UP000663828"/>
    </source>
</evidence>
<evidence type="ECO:0000313" key="1">
    <source>
        <dbReference type="EMBL" id="CAF1509812.1"/>
    </source>
</evidence>